<evidence type="ECO:0000313" key="2">
    <source>
        <dbReference type="Proteomes" id="UP000240493"/>
    </source>
</evidence>
<evidence type="ECO:0000313" key="1">
    <source>
        <dbReference type="EMBL" id="PTB42514.1"/>
    </source>
</evidence>
<protein>
    <submittedName>
        <fullName evidence="1">Uncharacterized protein</fullName>
    </submittedName>
</protein>
<sequence>MSLSWPSSNEASDGLDPFFEDLKAGITKLVNAAANSQLAEKSVWVTLTPKPQLGKNVCCPDARLSPCPHKYDKKNFNHNCYCFQIAGTMKIFHQFFLKPRILAILSPEHKFADGDPVQNLGQGQEGALKNIVNFYNNRVPTSALWASDDAKYKELAQFLTDMRREDVVVEAEKDVNFPWHIERVHAILGWRNRGVDECVADLKKATDEASRHRTSIYKSYHAIIVEEDISFY</sequence>
<proteinExistence type="predicted"/>
<accession>A0A2T3ZCI8</accession>
<dbReference type="OrthoDB" id="4898487at2759"/>
<reference evidence="1 2" key="1">
    <citation type="submission" date="2016-07" db="EMBL/GenBank/DDBJ databases">
        <title>Multiple horizontal gene transfer events from other fungi enriched the ability of initially mycotrophic Trichoderma (Ascomycota) to feed on dead plant biomass.</title>
        <authorList>
            <consortium name="DOE Joint Genome Institute"/>
            <person name="Aerts A."/>
            <person name="Atanasova L."/>
            <person name="Chenthamara K."/>
            <person name="Zhang J."/>
            <person name="Grujic M."/>
            <person name="Henrissat B."/>
            <person name="Kuo A."/>
            <person name="Salamov A."/>
            <person name="Lipzen A."/>
            <person name="Labutti K."/>
            <person name="Barry K."/>
            <person name="Miao Y."/>
            <person name="Rahimi M.J."/>
            <person name="Shen Q."/>
            <person name="Grigoriev I.V."/>
            <person name="Kubicek C.P."/>
            <person name="Druzhinina I.S."/>
        </authorList>
    </citation>
    <scope>NUCLEOTIDE SEQUENCE [LARGE SCALE GENOMIC DNA]</scope>
    <source>
        <strain evidence="1 2">CBS 433.97</strain>
    </source>
</reference>
<keyword evidence="2" id="KW-1185">Reference proteome</keyword>
<name>A0A2T3ZCI8_TRIA4</name>
<dbReference type="AlphaFoldDB" id="A0A2T3ZCI8"/>
<dbReference type="Proteomes" id="UP000240493">
    <property type="component" value="Unassembled WGS sequence"/>
</dbReference>
<gene>
    <name evidence="1" type="ORF">M441DRAFT_68036</name>
</gene>
<organism evidence="1 2">
    <name type="scientific">Trichoderma asperellum (strain ATCC 204424 / CBS 433.97 / NBRC 101777)</name>
    <dbReference type="NCBI Taxonomy" id="1042311"/>
    <lineage>
        <taxon>Eukaryota</taxon>
        <taxon>Fungi</taxon>
        <taxon>Dikarya</taxon>
        <taxon>Ascomycota</taxon>
        <taxon>Pezizomycotina</taxon>
        <taxon>Sordariomycetes</taxon>
        <taxon>Hypocreomycetidae</taxon>
        <taxon>Hypocreales</taxon>
        <taxon>Hypocreaceae</taxon>
        <taxon>Trichoderma</taxon>
    </lineage>
</organism>
<dbReference type="EMBL" id="KZ679260">
    <property type="protein sequence ID" value="PTB42514.1"/>
    <property type="molecule type" value="Genomic_DNA"/>
</dbReference>